<accession>A0A285V8W8</accession>
<protein>
    <submittedName>
        <fullName evidence="1">Uncharacterized protein</fullName>
    </submittedName>
</protein>
<dbReference type="Proteomes" id="UP000219435">
    <property type="component" value="Unassembled WGS sequence"/>
</dbReference>
<evidence type="ECO:0000313" key="1">
    <source>
        <dbReference type="EMBL" id="SOC50520.1"/>
    </source>
</evidence>
<dbReference type="RefSeq" id="WP_097196086.1">
    <property type="nucleotide sequence ID" value="NZ_OBQI01000005.1"/>
</dbReference>
<dbReference type="OrthoDB" id="5180642at2"/>
<dbReference type="EMBL" id="OBQI01000005">
    <property type="protein sequence ID" value="SOC50520.1"/>
    <property type="molecule type" value="Genomic_DNA"/>
</dbReference>
<name>A0A285V8W8_9ACTN</name>
<organism evidence="1 2">
    <name type="scientific">Blastococcus aggregatus</name>
    <dbReference type="NCBI Taxonomy" id="38502"/>
    <lineage>
        <taxon>Bacteria</taxon>
        <taxon>Bacillati</taxon>
        <taxon>Actinomycetota</taxon>
        <taxon>Actinomycetes</taxon>
        <taxon>Geodermatophilales</taxon>
        <taxon>Geodermatophilaceae</taxon>
        <taxon>Blastococcus</taxon>
    </lineage>
</organism>
<gene>
    <name evidence="1" type="ORF">SAMN05660748_3270</name>
</gene>
<proteinExistence type="predicted"/>
<keyword evidence="2" id="KW-1185">Reference proteome</keyword>
<evidence type="ECO:0000313" key="2">
    <source>
        <dbReference type="Proteomes" id="UP000219435"/>
    </source>
</evidence>
<dbReference type="AlphaFoldDB" id="A0A285V8W8"/>
<reference evidence="2" key="1">
    <citation type="submission" date="2017-08" db="EMBL/GenBank/DDBJ databases">
        <authorList>
            <person name="Varghese N."/>
            <person name="Submissions S."/>
        </authorList>
    </citation>
    <scope>NUCLEOTIDE SEQUENCE [LARGE SCALE GENOMIC DNA]</scope>
    <source>
        <strain evidence="2">DSM 4725</strain>
    </source>
</reference>
<sequence>MTQANHAMGAVLAAACVLALGGCSSDEPEEVVRTSGALADGFEIEPGSGLVGTVFPSGDEGLHVFLRVDEDMERVFEGYARQAGELGYPVTAPGWWPDGQWCSDDPERWNSSVGEDTPFEVECSAYGSDIDESDGPPYRSMSLRGLAEPDGSGYLEISGGEFSGAPTAPRSPVEDGPVAPLTDAEVVAPDLAVNEDDPLLIVEGSELVFDPFPSTCATGGWEAMIRVTGDLLPVMRGYAEQIDAMRAFSRAEVVGDEDQPSVYSSAAGGGDLYAVGVAGDPSYILLGRCND</sequence>